<reference evidence="2 3" key="1">
    <citation type="submission" date="2021-07" db="EMBL/GenBank/DDBJ databases">
        <authorList>
            <person name="Palmer J.M."/>
        </authorList>
    </citation>
    <scope>NUCLEOTIDE SEQUENCE [LARGE SCALE GENOMIC DNA]</scope>
    <source>
        <strain evidence="2 3">AT_MEX2019</strain>
        <tissue evidence="2">Muscle</tissue>
    </source>
</reference>
<accession>A0ABU7BHH0</accession>
<comment type="caution">
    <text evidence="2">The sequence shown here is derived from an EMBL/GenBank/DDBJ whole genome shotgun (WGS) entry which is preliminary data.</text>
</comment>
<keyword evidence="3" id="KW-1185">Reference proteome</keyword>
<feature type="compositionally biased region" description="Basic and acidic residues" evidence="1">
    <location>
        <begin position="15"/>
        <end position="27"/>
    </location>
</feature>
<proteinExistence type="predicted"/>
<evidence type="ECO:0000313" key="2">
    <source>
        <dbReference type="EMBL" id="MED6249952.1"/>
    </source>
</evidence>
<feature type="non-terminal residue" evidence="2">
    <location>
        <position position="1"/>
    </location>
</feature>
<feature type="region of interest" description="Disordered" evidence="1">
    <location>
        <begin position="1"/>
        <end position="40"/>
    </location>
</feature>
<name>A0ABU7BHH0_9TELE</name>
<organism evidence="2 3">
    <name type="scientific">Ataeniobius toweri</name>
    <dbReference type="NCBI Taxonomy" id="208326"/>
    <lineage>
        <taxon>Eukaryota</taxon>
        <taxon>Metazoa</taxon>
        <taxon>Chordata</taxon>
        <taxon>Craniata</taxon>
        <taxon>Vertebrata</taxon>
        <taxon>Euteleostomi</taxon>
        <taxon>Actinopterygii</taxon>
        <taxon>Neopterygii</taxon>
        <taxon>Teleostei</taxon>
        <taxon>Neoteleostei</taxon>
        <taxon>Acanthomorphata</taxon>
        <taxon>Ovalentaria</taxon>
        <taxon>Atherinomorphae</taxon>
        <taxon>Cyprinodontiformes</taxon>
        <taxon>Goodeidae</taxon>
        <taxon>Ataeniobius</taxon>
    </lineage>
</organism>
<dbReference type="EMBL" id="JAHUTI010054007">
    <property type="protein sequence ID" value="MED6249952.1"/>
    <property type="molecule type" value="Genomic_DNA"/>
</dbReference>
<dbReference type="Proteomes" id="UP001345963">
    <property type="component" value="Unassembled WGS sequence"/>
</dbReference>
<sequence>ATKPSISGQGSSRPRTHDRDRQREDSSRQPTGYHCHQRHDTHLIPVQFCTSKFVKEHW</sequence>
<evidence type="ECO:0000313" key="3">
    <source>
        <dbReference type="Proteomes" id="UP001345963"/>
    </source>
</evidence>
<evidence type="ECO:0000256" key="1">
    <source>
        <dbReference type="SAM" id="MobiDB-lite"/>
    </source>
</evidence>
<protein>
    <submittedName>
        <fullName evidence="2">Uncharacterized protein</fullName>
    </submittedName>
</protein>
<feature type="compositionally biased region" description="Polar residues" evidence="1">
    <location>
        <begin position="1"/>
        <end position="13"/>
    </location>
</feature>
<gene>
    <name evidence="2" type="ORF">ATANTOWER_022237</name>
</gene>